<sequence>MSAGKTMNEMKAWQEIFDKERAQQRKWIQHAFDEYKKSGQKIESRYKFDGRGSTMWIGLNADPCKAKYLAKLDPGATERPDPTEPNPPPKSSSTRFLEQVGLASAGLFNLFLQRFGLSPSPYCEFSSKKVPRPELIETESPHRIAEELLVHGVSRVEEGRRGYLQYRKLTEPQQRFAGGPVTSAMEIGWTVEKEREPRPKKNLSAGAPGGNARGTMKATFYRPKVAGHGIHRREDDGALEAS</sequence>
<feature type="region of interest" description="Disordered" evidence="1">
    <location>
        <begin position="73"/>
        <end position="94"/>
    </location>
</feature>
<dbReference type="AlphaFoldDB" id="A0A7J6N2P5"/>
<feature type="domain" description="Sperm microtubule inner protein 1 C-terminal" evidence="2">
    <location>
        <begin position="130"/>
        <end position="224"/>
    </location>
</feature>
<evidence type="ECO:0000259" key="2">
    <source>
        <dbReference type="Pfam" id="PF22589"/>
    </source>
</evidence>
<dbReference type="EMBL" id="JAAPAO010000009">
    <property type="protein sequence ID" value="KAF4677730.1"/>
    <property type="molecule type" value="Genomic_DNA"/>
</dbReference>
<dbReference type="OrthoDB" id="433800at2759"/>
<name>A0A7J6N2P5_PERCH</name>
<dbReference type="Proteomes" id="UP000591131">
    <property type="component" value="Unassembled WGS sequence"/>
</dbReference>
<accession>A0A7J6N2P5</accession>
<evidence type="ECO:0000256" key="1">
    <source>
        <dbReference type="SAM" id="MobiDB-lite"/>
    </source>
</evidence>
<organism evidence="3 4">
    <name type="scientific">Perkinsus chesapeaki</name>
    <name type="common">Clam parasite</name>
    <name type="synonym">Perkinsus andrewsi</name>
    <dbReference type="NCBI Taxonomy" id="330153"/>
    <lineage>
        <taxon>Eukaryota</taxon>
        <taxon>Sar</taxon>
        <taxon>Alveolata</taxon>
        <taxon>Perkinsozoa</taxon>
        <taxon>Perkinsea</taxon>
        <taxon>Perkinsida</taxon>
        <taxon>Perkinsidae</taxon>
        <taxon>Perkinsus</taxon>
    </lineage>
</organism>
<gene>
    <name evidence="3" type="ORF">FOL47_010951</name>
</gene>
<dbReference type="Pfam" id="PF22589">
    <property type="entry name" value="SPMIP1"/>
    <property type="match status" value="1"/>
</dbReference>
<feature type="region of interest" description="Disordered" evidence="1">
    <location>
        <begin position="192"/>
        <end position="242"/>
    </location>
</feature>
<keyword evidence="4" id="KW-1185">Reference proteome</keyword>
<evidence type="ECO:0000313" key="4">
    <source>
        <dbReference type="Proteomes" id="UP000591131"/>
    </source>
</evidence>
<dbReference type="InterPro" id="IPR054323">
    <property type="entry name" value="SPMIP1_C"/>
</dbReference>
<comment type="caution">
    <text evidence="3">The sequence shown here is derived from an EMBL/GenBank/DDBJ whole genome shotgun (WGS) entry which is preliminary data.</text>
</comment>
<proteinExistence type="predicted"/>
<protein>
    <recommendedName>
        <fullName evidence="2">Sperm microtubule inner protein 1 C-terminal domain-containing protein</fullName>
    </recommendedName>
</protein>
<evidence type="ECO:0000313" key="3">
    <source>
        <dbReference type="EMBL" id="KAF4677730.1"/>
    </source>
</evidence>
<reference evidence="3 4" key="1">
    <citation type="submission" date="2020-04" db="EMBL/GenBank/DDBJ databases">
        <title>Perkinsus chesapeaki whole genome sequence.</title>
        <authorList>
            <person name="Bogema D.R."/>
        </authorList>
    </citation>
    <scope>NUCLEOTIDE SEQUENCE [LARGE SCALE GENOMIC DNA]</scope>
    <source>
        <strain evidence="3">ATCC PRA-425</strain>
    </source>
</reference>